<dbReference type="EMBL" id="JBHSBL010000020">
    <property type="protein sequence ID" value="MFC4069199.1"/>
    <property type="molecule type" value="Genomic_DNA"/>
</dbReference>
<dbReference type="RefSeq" id="WP_378070090.1">
    <property type="nucleotide sequence ID" value="NZ_JBHSBL010000020.1"/>
</dbReference>
<keyword evidence="3" id="KW-1185">Reference proteome</keyword>
<organism evidence="2 3">
    <name type="scientific">Actinoplanes subglobosus</name>
    <dbReference type="NCBI Taxonomy" id="1547892"/>
    <lineage>
        <taxon>Bacteria</taxon>
        <taxon>Bacillati</taxon>
        <taxon>Actinomycetota</taxon>
        <taxon>Actinomycetes</taxon>
        <taxon>Micromonosporales</taxon>
        <taxon>Micromonosporaceae</taxon>
        <taxon>Actinoplanes</taxon>
    </lineage>
</organism>
<dbReference type="Proteomes" id="UP001595867">
    <property type="component" value="Unassembled WGS sequence"/>
</dbReference>
<evidence type="ECO:0000313" key="3">
    <source>
        <dbReference type="Proteomes" id="UP001595867"/>
    </source>
</evidence>
<evidence type="ECO:0008006" key="4">
    <source>
        <dbReference type="Google" id="ProtNLM"/>
    </source>
</evidence>
<gene>
    <name evidence="2" type="ORF">ACFO0C_30075</name>
</gene>
<accession>A0ABV8IZ25</accession>
<evidence type="ECO:0000313" key="2">
    <source>
        <dbReference type="EMBL" id="MFC4069199.1"/>
    </source>
</evidence>
<feature type="chain" id="PRO_5045180492" description="Sensor domain-containing protein" evidence="1">
    <location>
        <begin position="24"/>
        <end position="200"/>
    </location>
</feature>
<reference evidence="3" key="1">
    <citation type="journal article" date="2019" name="Int. J. Syst. Evol. Microbiol.">
        <title>The Global Catalogue of Microorganisms (GCM) 10K type strain sequencing project: providing services to taxonomists for standard genome sequencing and annotation.</title>
        <authorList>
            <consortium name="The Broad Institute Genomics Platform"/>
            <consortium name="The Broad Institute Genome Sequencing Center for Infectious Disease"/>
            <person name="Wu L."/>
            <person name="Ma J."/>
        </authorList>
    </citation>
    <scope>NUCLEOTIDE SEQUENCE [LARGE SCALE GENOMIC DNA]</scope>
    <source>
        <strain evidence="3">TBRC 5832</strain>
    </source>
</reference>
<evidence type="ECO:0000256" key="1">
    <source>
        <dbReference type="SAM" id="SignalP"/>
    </source>
</evidence>
<feature type="signal peptide" evidence="1">
    <location>
        <begin position="1"/>
        <end position="23"/>
    </location>
</feature>
<name>A0ABV8IZ25_9ACTN</name>
<comment type="caution">
    <text evidence="2">The sequence shown here is derived from an EMBL/GenBank/DDBJ whole genome shotgun (WGS) entry which is preliminary data.</text>
</comment>
<keyword evidence="1" id="KW-0732">Signal</keyword>
<proteinExistence type="predicted"/>
<sequence length="200" mass="20363">MRTIFLAVAVTAAVTVPAGPAVATPPPLAELRELLLTEAGAPAGYRVGDTQDVQLPVPRGRSLCADDPGPEDEPETTVVMRSFTEADDTGVAMGVAAPGSFNARAFVAAAQATLTRCPEEKDDTFTRTLTALTLPVLGDAAAGFREVKVATDGTRTEAAVAAVADGDLLAVFEMAGGDETDQADFLAFVSAGAQRLAGAG</sequence>
<protein>
    <recommendedName>
        <fullName evidence="4">Sensor domain-containing protein</fullName>
    </recommendedName>
</protein>